<feature type="transmembrane region" description="Helical" evidence="6">
    <location>
        <begin position="184"/>
        <end position="206"/>
    </location>
</feature>
<dbReference type="PIRSF" id="PIRSF006060">
    <property type="entry name" value="AA_transporter"/>
    <property type="match status" value="1"/>
</dbReference>
<dbReference type="Gene3D" id="1.20.1740.10">
    <property type="entry name" value="Amino acid/polyamine transporter I"/>
    <property type="match status" value="1"/>
</dbReference>
<organism evidence="7 8">
    <name type="scientific">Cordyceps militaris</name>
    <name type="common">Caterpillar fungus</name>
    <name type="synonym">Clavaria militaris</name>
    <dbReference type="NCBI Taxonomy" id="73501"/>
    <lineage>
        <taxon>Eukaryota</taxon>
        <taxon>Fungi</taxon>
        <taxon>Dikarya</taxon>
        <taxon>Ascomycota</taxon>
        <taxon>Pezizomycotina</taxon>
        <taxon>Sordariomycetes</taxon>
        <taxon>Hypocreomycetidae</taxon>
        <taxon>Hypocreales</taxon>
        <taxon>Cordycipitaceae</taxon>
        <taxon>Cordyceps</taxon>
    </lineage>
</organism>
<keyword evidence="5 6" id="KW-0472">Membrane</keyword>
<feature type="transmembrane region" description="Helical" evidence="6">
    <location>
        <begin position="485"/>
        <end position="503"/>
    </location>
</feature>
<evidence type="ECO:0000256" key="4">
    <source>
        <dbReference type="ARBA" id="ARBA00022989"/>
    </source>
</evidence>
<dbReference type="OrthoDB" id="3257095at2759"/>
<feature type="transmembrane region" description="Helical" evidence="6">
    <location>
        <begin position="346"/>
        <end position="367"/>
    </location>
</feature>
<reference evidence="7 8" key="1">
    <citation type="journal article" date="2017" name="BMC Genomics">
        <title>Chromosome level assembly and secondary metabolite potential of the parasitic fungus Cordyceps militaris.</title>
        <authorList>
            <person name="Kramer G.J."/>
            <person name="Nodwell J.R."/>
        </authorList>
    </citation>
    <scope>NUCLEOTIDE SEQUENCE [LARGE SCALE GENOMIC DNA]</scope>
    <source>
        <strain evidence="7 8">ATCC 34164</strain>
    </source>
</reference>
<dbReference type="PANTHER" id="PTHR45649">
    <property type="entry name" value="AMINO-ACID PERMEASE BAT1"/>
    <property type="match status" value="1"/>
</dbReference>
<protein>
    <recommendedName>
        <fullName evidence="9">Amino acid transporter</fullName>
    </recommendedName>
</protein>
<evidence type="ECO:0000256" key="2">
    <source>
        <dbReference type="ARBA" id="ARBA00022448"/>
    </source>
</evidence>
<evidence type="ECO:0000256" key="6">
    <source>
        <dbReference type="SAM" id="Phobius"/>
    </source>
</evidence>
<proteinExistence type="predicted"/>
<name>A0A2H4SDK0_CORMI</name>
<comment type="subcellular location">
    <subcellularLocation>
        <location evidence="1">Membrane</location>
        <topology evidence="1">Multi-pass membrane protein</topology>
    </subcellularLocation>
</comment>
<feature type="transmembrane region" description="Helical" evidence="6">
    <location>
        <begin position="59"/>
        <end position="81"/>
    </location>
</feature>
<feature type="transmembrane region" description="Helical" evidence="6">
    <location>
        <begin position="253"/>
        <end position="273"/>
    </location>
</feature>
<evidence type="ECO:0000313" key="8">
    <source>
        <dbReference type="Proteomes" id="UP000323067"/>
    </source>
</evidence>
<evidence type="ECO:0000256" key="5">
    <source>
        <dbReference type="ARBA" id="ARBA00023136"/>
    </source>
</evidence>
<feature type="transmembrane region" description="Helical" evidence="6">
    <location>
        <begin position="213"/>
        <end position="233"/>
    </location>
</feature>
<dbReference type="InterPro" id="IPR002293">
    <property type="entry name" value="AA/rel_permease1"/>
</dbReference>
<feature type="transmembrane region" description="Helical" evidence="6">
    <location>
        <begin position="439"/>
        <end position="465"/>
    </location>
</feature>
<sequence>MTAAEVESQPDAAAGTGAADAGAAAWNEALNKELQEGFTGNDRRDMQRMGKKQQFRRNFRLLSTIGFTTCVMGTWEILLTSNTQGLTAGGLPGLFWSLCWSYTGQFFIVLSLAEMASMAPTAGGQYHWVSEFAPPRHQKLLSYLSGWLSAVSWQSIVALDAFLIGSIIQGLITLNNAAYTPAPWQGTLLVMASVLAVALFNVFGAAHLPLAEGLFVTVHIFAFFPVIVTLLVLAPKQPAAAVFAGFTDNGAGWPSVSLAVMVGQVSTMFVVLGSDSVAHMSEEIEDAGVIVPRAMVWSFLLNVPFTFGLLLTYLFSIGNVQEALSDRTGFPFIYVFREATGSVRGATGLTVVVLVLLIMVTISSLASTSRQTFAFARDNGLPFSKWLGAVRLTATPSFLYGTELTYSQVHPTWHVPVNAVTFTCIFSMVLSLINIGSTVAFNAMLSLSTVALMATYVICLGCVALRRLHGEPLPHARWSLGRWGLPINCTALVYACWSFFWSFWPNSYHLTAQNFNWACVLFVGLMSLSVVLYYTRARHIYQGPVVLVQKPRE</sequence>
<feature type="transmembrane region" description="Helical" evidence="6">
    <location>
        <begin position="515"/>
        <end position="534"/>
    </location>
</feature>
<feature type="transmembrane region" description="Helical" evidence="6">
    <location>
        <begin position="93"/>
        <end position="113"/>
    </location>
</feature>
<evidence type="ECO:0008006" key="9">
    <source>
        <dbReference type="Google" id="ProtNLM"/>
    </source>
</evidence>
<keyword evidence="4 6" id="KW-1133">Transmembrane helix</keyword>
<feature type="transmembrane region" description="Helical" evidence="6">
    <location>
        <begin position="146"/>
        <end position="172"/>
    </location>
</feature>
<accession>A0A2H4SDK0</accession>
<dbReference type="Pfam" id="PF13520">
    <property type="entry name" value="AA_permease_2"/>
    <property type="match status" value="1"/>
</dbReference>
<dbReference type="EMBL" id="CP023323">
    <property type="protein sequence ID" value="ATY61198.1"/>
    <property type="molecule type" value="Genomic_DNA"/>
</dbReference>
<dbReference type="VEuPathDB" id="FungiDB:CCM_02173"/>
<evidence type="ECO:0000313" key="7">
    <source>
        <dbReference type="EMBL" id="ATY61198.1"/>
    </source>
</evidence>
<dbReference type="PANTHER" id="PTHR45649:SF4">
    <property type="entry name" value="TRANSPORTER, PUTATIVE (EUROFUNG)-RELATED"/>
    <property type="match status" value="1"/>
</dbReference>
<feature type="transmembrane region" description="Helical" evidence="6">
    <location>
        <begin position="415"/>
        <end position="433"/>
    </location>
</feature>
<keyword evidence="2" id="KW-0813">Transport</keyword>
<dbReference type="VEuPathDB" id="FungiDB:A9K55_006731"/>
<feature type="transmembrane region" description="Helical" evidence="6">
    <location>
        <begin position="294"/>
        <end position="315"/>
    </location>
</feature>
<evidence type="ECO:0000256" key="3">
    <source>
        <dbReference type="ARBA" id="ARBA00022692"/>
    </source>
</evidence>
<keyword evidence="3 6" id="KW-0812">Transmembrane</keyword>
<dbReference type="GO" id="GO:0016020">
    <property type="term" value="C:membrane"/>
    <property type="evidence" value="ECO:0007669"/>
    <property type="project" value="UniProtKB-SubCell"/>
</dbReference>
<dbReference type="GO" id="GO:0022857">
    <property type="term" value="F:transmembrane transporter activity"/>
    <property type="evidence" value="ECO:0007669"/>
    <property type="project" value="InterPro"/>
</dbReference>
<dbReference type="Proteomes" id="UP000323067">
    <property type="component" value="Chromosome vi"/>
</dbReference>
<gene>
    <name evidence="7" type="ORF">A9K55_006731</name>
</gene>
<dbReference type="AlphaFoldDB" id="A0A2H4SDK0"/>
<evidence type="ECO:0000256" key="1">
    <source>
        <dbReference type="ARBA" id="ARBA00004141"/>
    </source>
</evidence>